<dbReference type="EMBL" id="JAIWYP010000002">
    <property type="protein sequence ID" value="KAH3875601.1"/>
    <property type="molecule type" value="Genomic_DNA"/>
</dbReference>
<accession>A0A9D4MG45</accession>
<reference evidence="2" key="1">
    <citation type="journal article" date="2019" name="bioRxiv">
        <title>The Genome of the Zebra Mussel, Dreissena polymorpha: A Resource for Invasive Species Research.</title>
        <authorList>
            <person name="McCartney M.A."/>
            <person name="Auch B."/>
            <person name="Kono T."/>
            <person name="Mallez S."/>
            <person name="Zhang Y."/>
            <person name="Obille A."/>
            <person name="Becker A."/>
            <person name="Abrahante J.E."/>
            <person name="Garbe J."/>
            <person name="Badalamenti J.P."/>
            <person name="Herman A."/>
            <person name="Mangelson H."/>
            <person name="Liachko I."/>
            <person name="Sullivan S."/>
            <person name="Sone E.D."/>
            <person name="Koren S."/>
            <person name="Silverstein K.A.T."/>
            <person name="Beckman K.B."/>
            <person name="Gohl D.M."/>
        </authorList>
    </citation>
    <scope>NUCLEOTIDE SEQUENCE</scope>
    <source>
        <strain evidence="2">Duluth1</strain>
        <tissue evidence="2">Whole animal</tissue>
    </source>
</reference>
<evidence type="ECO:0000313" key="2">
    <source>
        <dbReference type="EMBL" id="KAH3875601.1"/>
    </source>
</evidence>
<organism evidence="2 3">
    <name type="scientific">Dreissena polymorpha</name>
    <name type="common">Zebra mussel</name>
    <name type="synonym">Mytilus polymorpha</name>
    <dbReference type="NCBI Taxonomy" id="45954"/>
    <lineage>
        <taxon>Eukaryota</taxon>
        <taxon>Metazoa</taxon>
        <taxon>Spiralia</taxon>
        <taxon>Lophotrochozoa</taxon>
        <taxon>Mollusca</taxon>
        <taxon>Bivalvia</taxon>
        <taxon>Autobranchia</taxon>
        <taxon>Heteroconchia</taxon>
        <taxon>Euheterodonta</taxon>
        <taxon>Imparidentia</taxon>
        <taxon>Neoheterodontei</taxon>
        <taxon>Myida</taxon>
        <taxon>Dreissenoidea</taxon>
        <taxon>Dreissenidae</taxon>
        <taxon>Dreissena</taxon>
    </lineage>
</organism>
<dbReference type="Proteomes" id="UP000828390">
    <property type="component" value="Unassembled WGS sequence"/>
</dbReference>
<comment type="caution">
    <text evidence="2">The sequence shown here is derived from an EMBL/GenBank/DDBJ whole genome shotgun (WGS) entry which is preliminary data.</text>
</comment>
<dbReference type="AlphaFoldDB" id="A0A9D4MG45"/>
<gene>
    <name evidence="2" type="ORF">DPMN_038871</name>
</gene>
<sequence length="80" mass="8549">MVPVSSMLDRDNGTTSSLQLNSFVSLKSLVPASSLRPKRTTKDLAGKSSSGHARPSHLVILASRTTKPSSHPRVTHDQAI</sequence>
<proteinExistence type="predicted"/>
<name>A0A9D4MG45_DREPO</name>
<reference evidence="2" key="2">
    <citation type="submission" date="2020-11" db="EMBL/GenBank/DDBJ databases">
        <authorList>
            <person name="McCartney M.A."/>
            <person name="Auch B."/>
            <person name="Kono T."/>
            <person name="Mallez S."/>
            <person name="Becker A."/>
            <person name="Gohl D.M."/>
            <person name="Silverstein K.A.T."/>
            <person name="Koren S."/>
            <person name="Bechman K.B."/>
            <person name="Herman A."/>
            <person name="Abrahante J.E."/>
            <person name="Garbe J."/>
        </authorList>
    </citation>
    <scope>NUCLEOTIDE SEQUENCE</scope>
    <source>
        <strain evidence="2">Duluth1</strain>
        <tissue evidence="2">Whole animal</tissue>
    </source>
</reference>
<protein>
    <submittedName>
        <fullName evidence="2">Uncharacterized protein</fullName>
    </submittedName>
</protein>
<evidence type="ECO:0000313" key="3">
    <source>
        <dbReference type="Proteomes" id="UP000828390"/>
    </source>
</evidence>
<evidence type="ECO:0000256" key="1">
    <source>
        <dbReference type="SAM" id="MobiDB-lite"/>
    </source>
</evidence>
<keyword evidence="3" id="KW-1185">Reference proteome</keyword>
<feature type="region of interest" description="Disordered" evidence="1">
    <location>
        <begin position="31"/>
        <end position="80"/>
    </location>
</feature>